<sequence length="339" mass="40055">MKKDYIRLNINGDKTLTSIANHIGITPQELKEFHNALCQKNEKIYFDNLKGLKFVLVPTDYKTLQEKSSLLEAERPSNHYSKYFLFKNYSVLETYERPNGEDLSIRYSIHIDFPECEDSLLIHLSQTDFVNPNEKPSDKLTELSLLCMESLYPIPIFLSEDGKMLSIHRENLVQKFDKNRNKIEDFFIGDFSKQYLDLFYRNLIDENCFFNQLKSSFLYQTIFPDMKWFHKNKSWIEPFYIHQNSFPMACTFEADYHHGDENLEVSIQGWTSESVTLQEVLLDKKNEETTHNPMKGKINLNYIISRKDKTLLKAESTIMLFYGDELYESHRIEIAAKSY</sequence>
<evidence type="ECO:0000313" key="2">
    <source>
        <dbReference type="Proteomes" id="UP000255515"/>
    </source>
</evidence>
<protein>
    <recommendedName>
        <fullName evidence="3">LysM domain-containing protein</fullName>
    </recommendedName>
</protein>
<proteinExistence type="predicted"/>
<reference evidence="1 2" key="1">
    <citation type="submission" date="2018-06" db="EMBL/GenBank/DDBJ databases">
        <authorList>
            <consortium name="Pathogen Informatics"/>
            <person name="Doyle S."/>
        </authorList>
    </citation>
    <scope>NUCLEOTIDE SEQUENCE [LARGE SCALE GENOMIC DNA]</scope>
    <source>
        <strain evidence="1 2">NCTC11661</strain>
    </source>
</reference>
<dbReference type="Proteomes" id="UP000255515">
    <property type="component" value="Unassembled WGS sequence"/>
</dbReference>
<accession>A0A376BZE4</accession>
<dbReference type="EMBL" id="UFTJ01000001">
    <property type="protein sequence ID" value="SSZ46370.1"/>
    <property type="molecule type" value="Genomic_DNA"/>
</dbReference>
<name>A0A376BZE4_9FLAO</name>
<evidence type="ECO:0000313" key="1">
    <source>
        <dbReference type="EMBL" id="SSZ46370.1"/>
    </source>
</evidence>
<evidence type="ECO:0008006" key="3">
    <source>
        <dbReference type="Google" id="ProtNLM"/>
    </source>
</evidence>
<dbReference type="AlphaFoldDB" id="A0A376BZE4"/>
<organism evidence="1 2">
    <name type="scientific">Bergeyella zoohelcum</name>
    <dbReference type="NCBI Taxonomy" id="1015"/>
    <lineage>
        <taxon>Bacteria</taxon>
        <taxon>Pseudomonadati</taxon>
        <taxon>Bacteroidota</taxon>
        <taxon>Flavobacteriia</taxon>
        <taxon>Flavobacteriales</taxon>
        <taxon>Weeksellaceae</taxon>
        <taxon>Bergeyella</taxon>
    </lineage>
</organism>
<dbReference type="RefSeq" id="WP_002687625.1">
    <property type="nucleotide sequence ID" value="NZ_UFTJ01000001.1"/>
</dbReference>
<gene>
    <name evidence="1" type="ORF">NCTC11661_00009</name>
</gene>